<accession>A0ABD2XAS4</accession>
<proteinExistence type="predicted"/>
<protein>
    <submittedName>
        <fullName evidence="1">Uncharacterized protein</fullName>
    </submittedName>
</protein>
<evidence type="ECO:0000313" key="2">
    <source>
        <dbReference type="Proteomes" id="UP001627154"/>
    </source>
</evidence>
<dbReference type="EMBL" id="JBJJXI010000043">
    <property type="protein sequence ID" value="KAL3401847.1"/>
    <property type="molecule type" value="Genomic_DNA"/>
</dbReference>
<sequence>MRSARDLRSVRILCKRHPAENGSCMRISRPGSNERSTGDMSWKDGGNSVELLIVRVLGSFRASTIHRVSISCFFYTFCRGCTDAAYTFARMAYTFPEYQWLQVRSFLKFLNT</sequence>
<name>A0ABD2XAS4_9HYME</name>
<evidence type="ECO:0000313" key="1">
    <source>
        <dbReference type="EMBL" id="KAL3401847.1"/>
    </source>
</evidence>
<dbReference type="Proteomes" id="UP001627154">
    <property type="component" value="Unassembled WGS sequence"/>
</dbReference>
<gene>
    <name evidence="1" type="ORF">TKK_005194</name>
</gene>
<organism evidence="1 2">
    <name type="scientific">Trichogramma kaykai</name>
    <dbReference type="NCBI Taxonomy" id="54128"/>
    <lineage>
        <taxon>Eukaryota</taxon>
        <taxon>Metazoa</taxon>
        <taxon>Ecdysozoa</taxon>
        <taxon>Arthropoda</taxon>
        <taxon>Hexapoda</taxon>
        <taxon>Insecta</taxon>
        <taxon>Pterygota</taxon>
        <taxon>Neoptera</taxon>
        <taxon>Endopterygota</taxon>
        <taxon>Hymenoptera</taxon>
        <taxon>Apocrita</taxon>
        <taxon>Proctotrupomorpha</taxon>
        <taxon>Chalcidoidea</taxon>
        <taxon>Trichogrammatidae</taxon>
        <taxon>Trichogramma</taxon>
    </lineage>
</organism>
<keyword evidence="2" id="KW-1185">Reference proteome</keyword>
<dbReference type="AlphaFoldDB" id="A0ABD2XAS4"/>
<reference evidence="1 2" key="1">
    <citation type="journal article" date="2024" name="bioRxiv">
        <title>A reference genome for Trichogramma kaykai: A tiny desert-dwelling parasitoid wasp with competing sex-ratio distorters.</title>
        <authorList>
            <person name="Culotta J."/>
            <person name="Lindsey A.R."/>
        </authorList>
    </citation>
    <scope>NUCLEOTIDE SEQUENCE [LARGE SCALE GENOMIC DNA]</scope>
    <source>
        <strain evidence="1 2">KSX58</strain>
    </source>
</reference>
<comment type="caution">
    <text evidence="1">The sequence shown here is derived from an EMBL/GenBank/DDBJ whole genome shotgun (WGS) entry which is preliminary data.</text>
</comment>